<accession>A0A9D4DAG5</accession>
<sequence>MIPERNLMAACGLQEKQQSKWVADITDMMAEGPSVVLRFEKLRKAIVASPEPMLWFSKIRMEMEMLQLVGVSRLYKCRDVSDAILEEIETRQVDITREV</sequence>
<organism evidence="1 2">
    <name type="scientific">Dreissena polymorpha</name>
    <name type="common">Zebra mussel</name>
    <name type="synonym">Mytilus polymorpha</name>
    <dbReference type="NCBI Taxonomy" id="45954"/>
    <lineage>
        <taxon>Eukaryota</taxon>
        <taxon>Metazoa</taxon>
        <taxon>Spiralia</taxon>
        <taxon>Lophotrochozoa</taxon>
        <taxon>Mollusca</taxon>
        <taxon>Bivalvia</taxon>
        <taxon>Autobranchia</taxon>
        <taxon>Heteroconchia</taxon>
        <taxon>Euheterodonta</taxon>
        <taxon>Imparidentia</taxon>
        <taxon>Neoheterodontei</taxon>
        <taxon>Myida</taxon>
        <taxon>Dreissenoidea</taxon>
        <taxon>Dreissenidae</taxon>
        <taxon>Dreissena</taxon>
    </lineage>
</organism>
<dbReference type="EMBL" id="JAIWYP010000011">
    <property type="protein sequence ID" value="KAH3741958.1"/>
    <property type="molecule type" value="Genomic_DNA"/>
</dbReference>
<gene>
    <name evidence="1" type="ORF">DPMN_048688</name>
</gene>
<reference evidence="1" key="1">
    <citation type="journal article" date="2019" name="bioRxiv">
        <title>The Genome of the Zebra Mussel, Dreissena polymorpha: A Resource for Invasive Species Research.</title>
        <authorList>
            <person name="McCartney M.A."/>
            <person name="Auch B."/>
            <person name="Kono T."/>
            <person name="Mallez S."/>
            <person name="Zhang Y."/>
            <person name="Obille A."/>
            <person name="Becker A."/>
            <person name="Abrahante J.E."/>
            <person name="Garbe J."/>
            <person name="Badalamenti J.P."/>
            <person name="Herman A."/>
            <person name="Mangelson H."/>
            <person name="Liachko I."/>
            <person name="Sullivan S."/>
            <person name="Sone E.D."/>
            <person name="Koren S."/>
            <person name="Silverstein K.A.T."/>
            <person name="Beckman K.B."/>
            <person name="Gohl D.M."/>
        </authorList>
    </citation>
    <scope>NUCLEOTIDE SEQUENCE</scope>
    <source>
        <strain evidence="1">Duluth1</strain>
        <tissue evidence="1">Whole animal</tissue>
    </source>
</reference>
<dbReference type="AlphaFoldDB" id="A0A9D4DAG5"/>
<evidence type="ECO:0000313" key="2">
    <source>
        <dbReference type="Proteomes" id="UP000828390"/>
    </source>
</evidence>
<reference evidence="1" key="2">
    <citation type="submission" date="2020-11" db="EMBL/GenBank/DDBJ databases">
        <authorList>
            <person name="McCartney M.A."/>
            <person name="Auch B."/>
            <person name="Kono T."/>
            <person name="Mallez S."/>
            <person name="Becker A."/>
            <person name="Gohl D.M."/>
            <person name="Silverstein K.A.T."/>
            <person name="Koren S."/>
            <person name="Bechman K.B."/>
            <person name="Herman A."/>
            <person name="Abrahante J.E."/>
            <person name="Garbe J."/>
        </authorList>
    </citation>
    <scope>NUCLEOTIDE SEQUENCE</scope>
    <source>
        <strain evidence="1">Duluth1</strain>
        <tissue evidence="1">Whole animal</tissue>
    </source>
</reference>
<evidence type="ECO:0000313" key="1">
    <source>
        <dbReference type="EMBL" id="KAH3741958.1"/>
    </source>
</evidence>
<proteinExistence type="predicted"/>
<keyword evidence="2" id="KW-1185">Reference proteome</keyword>
<dbReference type="Proteomes" id="UP000828390">
    <property type="component" value="Unassembled WGS sequence"/>
</dbReference>
<name>A0A9D4DAG5_DREPO</name>
<protein>
    <submittedName>
        <fullName evidence="1">Uncharacterized protein</fullName>
    </submittedName>
</protein>
<comment type="caution">
    <text evidence="1">The sequence shown here is derived from an EMBL/GenBank/DDBJ whole genome shotgun (WGS) entry which is preliminary data.</text>
</comment>